<dbReference type="PANTHER" id="PTHR28122:SF1">
    <property type="entry name" value="E3 UBIQUITIN-PROTEIN LIGASE SUBSTRATE RECEPTOR MMS22"/>
    <property type="match status" value="1"/>
</dbReference>
<reference evidence="3" key="1">
    <citation type="submission" date="2023-03" db="EMBL/GenBank/DDBJ databases">
        <title>Emydomyces testavorans Genome Sequence.</title>
        <authorList>
            <person name="Hoyer L."/>
        </authorList>
    </citation>
    <scope>NUCLEOTIDE SEQUENCE</scope>
    <source>
        <strain evidence="3">16-2883</strain>
    </source>
</reference>
<keyword evidence="4" id="KW-1185">Reference proteome</keyword>
<feature type="region of interest" description="Disordered" evidence="1">
    <location>
        <begin position="385"/>
        <end position="418"/>
    </location>
</feature>
<feature type="compositionally biased region" description="Polar residues" evidence="1">
    <location>
        <begin position="385"/>
        <end position="394"/>
    </location>
</feature>
<dbReference type="EMBL" id="CP120628">
    <property type="protein sequence ID" value="WEW57208.1"/>
    <property type="molecule type" value="Genomic_DNA"/>
</dbReference>
<evidence type="ECO:0000313" key="4">
    <source>
        <dbReference type="Proteomes" id="UP001219355"/>
    </source>
</evidence>
<feature type="compositionally biased region" description="Polar residues" evidence="1">
    <location>
        <begin position="277"/>
        <end position="295"/>
    </location>
</feature>
<dbReference type="PROSITE" id="PS50058">
    <property type="entry name" value="G_PROTEIN_GAMMA"/>
    <property type="match status" value="1"/>
</dbReference>
<evidence type="ECO:0000256" key="1">
    <source>
        <dbReference type="SAM" id="MobiDB-lite"/>
    </source>
</evidence>
<dbReference type="InterPro" id="IPR015898">
    <property type="entry name" value="G-protein_gamma-like_dom"/>
</dbReference>
<dbReference type="GO" id="GO:0000724">
    <property type="term" value="P:double-strand break repair via homologous recombination"/>
    <property type="evidence" value="ECO:0007669"/>
    <property type="project" value="TreeGrafter"/>
</dbReference>
<feature type="region of interest" description="Disordered" evidence="1">
    <location>
        <begin position="598"/>
        <end position="657"/>
    </location>
</feature>
<feature type="compositionally biased region" description="Basic and acidic residues" evidence="1">
    <location>
        <begin position="525"/>
        <end position="534"/>
    </location>
</feature>
<feature type="compositionally biased region" description="Acidic residues" evidence="1">
    <location>
        <begin position="12"/>
        <end position="21"/>
    </location>
</feature>
<proteinExistence type="predicted"/>
<dbReference type="GO" id="GO:0031297">
    <property type="term" value="P:replication fork processing"/>
    <property type="evidence" value="ECO:0007669"/>
    <property type="project" value="InterPro"/>
</dbReference>
<name>A0AAF0IHS6_9EURO</name>
<dbReference type="PANTHER" id="PTHR28122">
    <property type="entry name" value="E3 UBIQUITIN-PROTEIN LIGASE SUBSTRATE RECEPTOR MMS22"/>
    <property type="match status" value="1"/>
</dbReference>
<dbReference type="GO" id="GO:0005634">
    <property type="term" value="C:nucleus"/>
    <property type="evidence" value="ECO:0007669"/>
    <property type="project" value="InterPro"/>
</dbReference>
<evidence type="ECO:0000259" key="2">
    <source>
        <dbReference type="PROSITE" id="PS50058"/>
    </source>
</evidence>
<accession>A0AAF0IHS6</accession>
<feature type="region of interest" description="Disordered" evidence="1">
    <location>
        <begin position="520"/>
        <end position="539"/>
    </location>
</feature>
<feature type="region of interest" description="Disordered" evidence="1">
    <location>
        <begin position="168"/>
        <end position="199"/>
    </location>
</feature>
<feature type="region of interest" description="Disordered" evidence="1">
    <location>
        <begin position="269"/>
        <end position="328"/>
    </location>
</feature>
<protein>
    <recommendedName>
        <fullName evidence="2">G protein gamma domain-containing protein</fullName>
    </recommendedName>
</protein>
<feature type="compositionally biased region" description="Low complexity" evidence="1">
    <location>
        <begin position="168"/>
        <end position="189"/>
    </location>
</feature>
<dbReference type="InterPro" id="IPR019021">
    <property type="entry name" value="Mms22"/>
</dbReference>
<feature type="domain" description="G protein gamma" evidence="2">
    <location>
        <begin position="1761"/>
        <end position="1834"/>
    </location>
</feature>
<dbReference type="Proteomes" id="UP001219355">
    <property type="component" value="Chromosome 2"/>
</dbReference>
<dbReference type="GO" id="GO:0007186">
    <property type="term" value="P:G protein-coupled receptor signaling pathway"/>
    <property type="evidence" value="ECO:0007669"/>
    <property type="project" value="InterPro"/>
</dbReference>
<gene>
    <name evidence="3" type="ORF">PRK78_002670</name>
</gene>
<feature type="region of interest" description="Disordered" evidence="1">
    <location>
        <begin position="91"/>
        <end position="154"/>
    </location>
</feature>
<evidence type="ECO:0000313" key="3">
    <source>
        <dbReference type="EMBL" id="WEW57208.1"/>
    </source>
</evidence>
<dbReference type="GO" id="GO:0035361">
    <property type="term" value="C:Cul8-RING ubiquitin ligase complex"/>
    <property type="evidence" value="ECO:0007669"/>
    <property type="project" value="TreeGrafter"/>
</dbReference>
<feature type="region of interest" description="Disordered" evidence="1">
    <location>
        <begin position="1"/>
        <end position="70"/>
    </location>
</feature>
<feature type="compositionally biased region" description="Basic and acidic residues" evidence="1">
    <location>
        <begin position="45"/>
        <end position="63"/>
    </location>
</feature>
<sequence>MEQWRERGYVPDSDEEDEWGTQEDSNRPLQTTDSPIKETLPVASYREHEHDGTDKEETYDDRNQSQIDTRPAIAVGQHALLDSALQEIEELEDDPLQGDTGLIAAPARKTAKETNAGRPQINPNGPSHHDPPSSPDELQFDQHLPAQTPATPVLESRKILNDNIDIGIESSSPLSSPPSIIQSPWSSKSVRVEQSQSNQDKVIRASEETLPLEEIPDNIPSSTVAQYGRSLRQRNAIQLHPYLLENAQYQKLLKARGLQPVRVHIVDHAPQKDSDESQNQPYQDENVPPSSSPDASFQFPPSSPALLDQAEPKPIHSRPPISQLRTTVNKYSGKKYGALKAVRSTNNNGSWANKRRKIYHDHEGGRSEERGVPGQGQIAVLVDNSGTTNPTQGSGIFDVPLSPPPSGSHSSAPSTHEFRDPNEFRFPQGMTPVVAMATPATETRQSPDALEAIIAEFASDPESDNAMEVASQVDEDSVSEVTEANPEVRQIRRKIKGVLPASWLRLDLQEYERRAKKAAKKGKLKSLERERENAKGMARKISRAEKEGTGTGGSRATAFLISDDSNSEVEYLGSGRLSQNSSRATRKQNAFEALWMDPEEDDDIPEDNRIDYMYPPAPRRPRTSTNRVSLKPRRNRDTDRDSWSGMSRGRNSRQTRITDTIPKPRRARNRAPRLAKLGVLDAPDLRNGSSKAQPHFLRVAARCARKRRDLARQSPSRKHFRLDNRNDTQDINETLREWRAGTIAQNTLVDKPAIEKRRLRNSGNTIHSHYAHVQDDASKENLPPVISNISRPTDNSSVLMVQDEVDTVDLGSHQSEPASIRTSTALKHQVKKSRLARHGFVVSSFKRNVPRSFEPDSDPQLSLGQDNLPSRFQKTLSALNSDYRRLNRYNRLPLARFLSQNVRAISKTSAQRHLPKNTKSATQALPPKANTFQAKRPRKKKPRHIDSETVEYRQPPEADFDVAQPSSVRSIEVSGNRTLKGLQKTVQSYTVDFDTFPLQIGTYFHESTFIGSGEFSRSLNILSRDLDAGCGQSVISHDNNIYRWSTWNDTVFSELGTLLERIVSEQGRSYTSTDSPSEKTQLLNLYRSIVLFISDKLSFSDPVDRRFLVERCLSTLSTTLDGSWLSIPYAQNSNGVEYGLQVEMFSLVLANQLYQIASHELVAPHRLLEINNLICDVASRIFQVTLSATGISRIRDFLEENKRLDKREAGIRHEHPFVEAYVVAKRVLYVRSQSTRFTADDLLSKTLGSLVPGGKPRDIRDLEKIWHSLMSVLPLHEFDELGIFRPGIRFKERQSHWTAVTRLISEVFEIYEADPLEQSVSFNKYLKMLFHRCFDLIKSWGWQYCNPILETLFDFFARNLLHNLFNEEVYGSPAFLDDLDKCPVFEIDPRDTCFHIFLKMVAIGLRSMAAFQETKKIRNIAWRLLPNHGRVYPKEQPLRQEDLNALRNHHDLLCTLYWAAPSGCRPRLGAIRHLVHPATSHKEACSINIHAWSRLVIFKLSTNEDNSDLVEFANWHSDFTAEMLKQHSLARTELENADVPDSTFTRQSIETAISNNQRQIESLINSALYGMKRALNSARNLSQAMILMEKLPLEKLLGLFNPSVKRLNGVVCHTLDLVDAYAAVEGSQAVKPQVSIDTSEDSQDYGDWTGFEEIYDQQMDVRDPAILCVDNSIRPALFRFVSRVFGEDRPPDDCVLTKAIETWTEVAYMLVKYRLRQWSSYLNPYDGDSWASLRATDQTRRFMPYFLACLISKAPGAFSDCKSRILNYWVESLVERDSILKFQHKLTTAILNEGRNDPLLDNLPFSVDQLSGKYNVFLDEFRQRRVSLLSCLLSNMREHLTDLEERNQTDMNLGSEYCEMIKTLMAAMRRNYEELRSPNDSVNGRYVDFVHQVVEFLQQHSQGICPIDEFFMDPSTFPLPASDPTYVAAKMKSYGVRLSTVKIAKQLVMFVQNVSERAAVDGHQAYLVDQLYKAMDHTYSDRDYQQPYLRSFMLECVFPAYVESAFSSAVGWILVRPLLQATTRIFTDLLLDVNTANNQHVSLVAGSVLAYFDSVDHALRLLTDHPGLLEEPTILLTLISFLETIIASLPFVDYVYQISESAAPLVSYVDYFTQFVLFAVSSLLDPSAAKAPEFVELGPRALSTTPAFFISIRDFATRQLQAWLKNDWTLHDGQYFVRRGMQSKIVSVDLACLSGDLTRKGFVTTVEAYFGVLEGLRTFSSTRRY</sequence>
<dbReference type="Pfam" id="PF09462">
    <property type="entry name" value="Mus7"/>
    <property type="match status" value="1"/>
</dbReference>
<organism evidence="3 4">
    <name type="scientific">Emydomyces testavorans</name>
    <dbReference type="NCBI Taxonomy" id="2070801"/>
    <lineage>
        <taxon>Eukaryota</taxon>
        <taxon>Fungi</taxon>
        <taxon>Dikarya</taxon>
        <taxon>Ascomycota</taxon>
        <taxon>Pezizomycotina</taxon>
        <taxon>Eurotiomycetes</taxon>
        <taxon>Eurotiomycetidae</taxon>
        <taxon>Onygenales</taxon>
        <taxon>Nannizziopsiaceae</taxon>
        <taxon>Emydomyces</taxon>
    </lineage>
</organism>